<dbReference type="InterPro" id="IPR020568">
    <property type="entry name" value="Ribosomal_Su5_D2-typ_SF"/>
</dbReference>
<evidence type="ECO:0000256" key="3">
    <source>
        <dbReference type="ARBA" id="ARBA00022741"/>
    </source>
</evidence>
<dbReference type="Gene3D" id="3.30.70.890">
    <property type="entry name" value="GHMP kinase, C-terminal domain"/>
    <property type="match status" value="1"/>
</dbReference>
<dbReference type="FunFam" id="3.30.70.890:FF:000001">
    <property type="entry name" value="Galactokinase"/>
    <property type="match status" value="1"/>
</dbReference>
<evidence type="ECO:0000256" key="8">
    <source>
        <dbReference type="ARBA" id="ARBA00023277"/>
    </source>
</evidence>
<dbReference type="PIRSF" id="PIRSF000530">
    <property type="entry name" value="Galactokinase"/>
    <property type="match status" value="1"/>
</dbReference>
<dbReference type="PRINTS" id="PR00473">
    <property type="entry name" value="GALCTOKINASE"/>
</dbReference>
<dbReference type="SUPFAM" id="SSF55060">
    <property type="entry name" value="GHMP Kinase, C-terminal domain"/>
    <property type="match status" value="1"/>
</dbReference>
<keyword evidence="8" id="KW-0119">Carbohydrate metabolism</keyword>
<gene>
    <name evidence="11" type="ORF">SAMN02745152_01513</name>
</gene>
<feature type="domain" description="GHMP kinase C-terminal" evidence="10">
    <location>
        <begin position="289"/>
        <end position="368"/>
    </location>
</feature>
<protein>
    <submittedName>
        <fullName evidence="11">Galactokinase</fullName>
    </submittedName>
</protein>
<dbReference type="Pfam" id="PF00288">
    <property type="entry name" value="GHMP_kinases_N"/>
    <property type="match status" value="1"/>
</dbReference>
<dbReference type="Proteomes" id="UP000190395">
    <property type="component" value="Unassembled WGS sequence"/>
</dbReference>
<dbReference type="InterPro" id="IPR036554">
    <property type="entry name" value="GHMP_kinase_C_sf"/>
</dbReference>
<reference evidence="11 12" key="1">
    <citation type="submission" date="2017-02" db="EMBL/GenBank/DDBJ databases">
        <authorList>
            <person name="Peterson S.W."/>
        </authorList>
    </citation>
    <scope>NUCLEOTIDE SEQUENCE [LARGE SCALE GENOMIC DNA]</scope>
    <source>
        <strain evidence="11 12">ATCC BAA-909</strain>
    </source>
</reference>
<dbReference type="GO" id="GO:0005829">
    <property type="term" value="C:cytosol"/>
    <property type="evidence" value="ECO:0007669"/>
    <property type="project" value="TreeGrafter"/>
</dbReference>
<evidence type="ECO:0000259" key="10">
    <source>
        <dbReference type="Pfam" id="PF08544"/>
    </source>
</evidence>
<keyword evidence="6" id="KW-0460">Magnesium</keyword>
<sequence length="391" mass="43742">MSKEEIKTFIEKEKNSGNVFHFFCPYRVCPLGAHVDHQLGLVTGFAIDKGTKFSFFATEDCEIEVYSDNFEGMAIGNLNEEYERQYIWADYLFGAAYALKKSYTLTKGLKGIVSGEVLGGGLSSSASVILTYLKSLAFVNDINLTSVELVNLAIDAERNFIGVNVGKLDQSCEVFSKKNNLLYLDTKTDSAKLIKIPKNMPDFEIAIIFSGLERKLAGSAYNMRVDECKAASYALKGFAHLEYGKFNDTYLRDVPAGIFLQYKDKLPSNWAKRAEHFYSENERVKKGVKAFQNGNLEEFGKLIFESGRSSIEKYETGSEELKVLQNIMENTDGIYGGRFSGAGFNGCAMAVINPEKKNEIAKKIRTEYLKSFPELKSTFNIIFCKTADGIN</sequence>
<dbReference type="RefSeq" id="WP_078931247.1">
    <property type="nucleotide sequence ID" value="NZ_CAMFAQ010000003.1"/>
</dbReference>
<dbReference type="Gene3D" id="3.30.230.10">
    <property type="match status" value="1"/>
</dbReference>
<evidence type="ECO:0000256" key="5">
    <source>
        <dbReference type="ARBA" id="ARBA00022840"/>
    </source>
</evidence>
<dbReference type="InterPro" id="IPR006206">
    <property type="entry name" value="Mevalonate/galactokinase"/>
</dbReference>
<keyword evidence="7" id="KW-0299">Galactose metabolism</keyword>
<evidence type="ECO:0000259" key="9">
    <source>
        <dbReference type="Pfam" id="PF00288"/>
    </source>
</evidence>
<keyword evidence="4 11" id="KW-0418">Kinase</keyword>
<evidence type="ECO:0000313" key="11">
    <source>
        <dbReference type="EMBL" id="SJZ88714.1"/>
    </source>
</evidence>
<evidence type="ECO:0000256" key="7">
    <source>
        <dbReference type="ARBA" id="ARBA00023144"/>
    </source>
</evidence>
<keyword evidence="1" id="KW-0808">Transferase</keyword>
<dbReference type="GO" id="GO:0004335">
    <property type="term" value="F:galactokinase activity"/>
    <property type="evidence" value="ECO:0007669"/>
    <property type="project" value="InterPro"/>
</dbReference>
<evidence type="ECO:0000256" key="6">
    <source>
        <dbReference type="ARBA" id="ARBA00022842"/>
    </source>
</evidence>
<proteinExistence type="predicted"/>
<keyword evidence="2" id="KW-0479">Metal-binding</keyword>
<dbReference type="PANTHER" id="PTHR10457">
    <property type="entry name" value="MEVALONATE KINASE/GALACTOKINASE"/>
    <property type="match status" value="1"/>
</dbReference>
<dbReference type="SUPFAM" id="SSF54211">
    <property type="entry name" value="Ribosomal protein S5 domain 2-like"/>
    <property type="match status" value="1"/>
</dbReference>
<dbReference type="Pfam" id="PF08544">
    <property type="entry name" value="GHMP_kinases_C"/>
    <property type="match status" value="1"/>
</dbReference>
<dbReference type="GO" id="GO:0006012">
    <property type="term" value="P:galactose metabolic process"/>
    <property type="evidence" value="ECO:0007669"/>
    <property type="project" value="UniProtKB-KW"/>
</dbReference>
<dbReference type="PANTHER" id="PTHR10457:SF6">
    <property type="entry name" value="GALACTURONOKINASE"/>
    <property type="match status" value="1"/>
</dbReference>
<dbReference type="GO" id="GO:0005524">
    <property type="term" value="F:ATP binding"/>
    <property type="evidence" value="ECO:0007669"/>
    <property type="project" value="UniProtKB-KW"/>
</dbReference>
<keyword evidence="5" id="KW-0067">ATP-binding</keyword>
<dbReference type="InterPro" id="IPR006204">
    <property type="entry name" value="GHMP_kinase_N_dom"/>
</dbReference>
<keyword evidence="12" id="KW-1185">Reference proteome</keyword>
<evidence type="ECO:0000256" key="4">
    <source>
        <dbReference type="ARBA" id="ARBA00022777"/>
    </source>
</evidence>
<dbReference type="PRINTS" id="PR00959">
    <property type="entry name" value="MEVGALKINASE"/>
</dbReference>
<dbReference type="AlphaFoldDB" id="A0A1T4PB17"/>
<evidence type="ECO:0000313" key="12">
    <source>
        <dbReference type="Proteomes" id="UP000190395"/>
    </source>
</evidence>
<dbReference type="EMBL" id="FUXC01000008">
    <property type="protein sequence ID" value="SJZ88714.1"/>
    <property type="molecule type" value="Genomic_DNA"/>
</dbReference>
<dbReference type="InterPro" id="IPR000705">
    <property type="entry name" value="Galactokinase"/>
</dbReference>
<organism evidence="11 12">
    <name type="scientific">Treponema berlinense</name>
    <dbReference type="NCBI Taxonomy" id="225004"/>
    <lineage>
        <taxon>Bacteria</taxon>
        <taxon>Pseudomonadati</taxon>
        <taxon>Spirochaetota</taxon>
        <taxon>Spirochaetia</taxon>
        <taxon>Spirochaetales</taxon>
        <taxon>Treponemataceae</taxon>
        <taxon>Treponema</taxon>
    </lineage>
</organism>
<evidence type="ECO:0000256" key="2">
    <source>
        <dbReference type="ARBA" id="ARBA00022723"/>
    </source>
</evidence>
<name>A0A1T4PB17_9SPIR</name>
<feature type="domain" description="GHMP kinase N-terminal" evidence="9">
    <location>
        <begin position="91"/>
        <end position="175"/>
    </location>
</feature>
<dbReference type="InterPro" id="IPR014721">
    <property type="entry name" value="Ribsml_uS5_D2-typ_fold_subgr"/>
</dbReference>
<dbReference type="OrthoDB" id="250531at2"/>
<evidence type="ECO:0000256" key="1">
    <source>
        <dbReference type="ARBA" id="ARBA00022679"/>
    </source>
</evidence>
<dbReference type="GO" id="GO:0046872">
    <property type="term" value="F:metal ion binding"/>
    <property type="evidence" value="ECO:0007669"/>
    <property type="project" value="UniProtKB-KW"/>
</dbReference>
<dbReference type="InterPro" id="IPR013750">
    <property type="entry name" value="GHMP_kinase_C_dom"/>
</dbReference>
<dbReference type="GeneID" id="303367745"/>
<keyword evidence="3" id="KW-0547">Nucleotide-binding</keyword>
<accession>A0A1T4PB17</accession>
<dbReference type="STRING" id="225004.SAMN02745152_01513"/>